<dbReference type="SUPFAM" id="SSF51621">
    <property type="entry name" value="Phosphoenolpyruvate/pyruvate domain"/>
    <property type="match status" value="1"/>
</dbReference>
<organism evidence="12 13">
    <name type="scientific">Ectothiorhodospira mobilis</name>
    <dbReference type="NCBI Taxonomy" id="195064"/>
    <lineage>
        <taxon>Bacteria</taxon>
        <taxon>Pseudomonadati</taxon>
        <taxon>Pseudomonadota</taxon>
        <taxon>Gammaproteobacteria</taxon>
        <taxon>Chromatiales</taxon>
        <taxon>Ectothiorhodospiraceae</taxon>
        <taxon>Ectothiorhodospira</taxon>
    </lineage>
</organism>
<dbReference type="RefSeq" id="WP_090484358.1">
    <property type="nucleotide sequence ID" value="NZ_FOUO01000005.1"/>
</dbReference>
<keyword evidence="8" id="KW-0963">Cytoplasm</keyword>
<comment type="function">
    <text evidence="7 8">Catalyzes the reversible reaction in which hydroxymethyl group from 5,10-methylenetetrahydrofolate is transferred onto alpha-ketoisovalerate to form ketopantoate.</text>
</comment>
<dbReference type="GO" id="GO:0005737">
    <property type="term" value="C:cytoplasm"/>
    <property type="evidence" value="ECO:0007669"/>
    <property type="project" value="UniProtKB-SubCell"/>
</dbReference>
<dbReference type="GO" id="GO:0008168">
    <property type="term" value="F:methyltransferase activity"/>
    <property type="evidence" value="ECO:0007669"/>
    <property type="project" value="UniProtKB-KW"/>
</dbReference>
<comment type="subcellular location">
    <subcellularLocation>
        <location evidence="8">Cytoplasm</location>
    </subcellularLocation>
</comment>
<dbReference type="GO" id="GO:0000287">
    <property type="term" value="F:magnesium ion binding"/>
    <property type="evidence" value="ECO:0007669"/>
    <property type="project" value="TreeGrafter"/>
</dbReference>
<evidence type="ECO:0000256" key="7">
    <source>
        <dbReference type="ARBA" id="ARBA00056497"/>
    </source>
</evidence>
<dbReference type="EMBL" id="FOUO01000005">
    <property type="protein sequence ID" value="SFM43185.1"/>
    <property type="molecule type" value="Genomic_DNA"/>
</dbReference>
<evidence type="ECO:0000256" key="9">
    <source>
        <dbReference type="PIRSR" id="PIRSR000388-1"/>
    </source>
</evidence>
<feature type="binding site" evidence="8 11">
    <location>
        <position position="51"/>
    </location>
    <ligand>
        <name>Mg(2+)</name>
        <dbReference type="ChEBI" id="CHEBI:18420"/>
    </ligand>
</feature>
<dbReference type="InterPro" id="IPR003700">
    <property type="entry name" value="Pantoate_hydroxy_MeTrfase"/>
</dbReference>
<dbReference type="OrthoDB" id="9781789at2"/>
<dbReference type="STRING" id="195064.SAMN05421721_105131"/>
<reference evidence="12 13" key="1">
    <citation type="submission" date="2016-10" db="EMBL/GenBank/DDBJ databases">
        <authorList>
            <person name="de Groot N.N."/>
        </authorList>
    </citation>
    <scope>NUCLEOTIDE SEQUENCE [LARGE SCALE GENOMIC DNA]</scope>
    <source>
        <strain evidence="12 13">DSM 4180</strain>
    </source>
</reference>
<dbReference type="InterPro" id="IPR015813">
    <property type="entry name" value="Pyrv/PenolPyrv_kinase-like_dom"/>
</dbReference>
<sequence>MSVQTPKRSLTLRDLQEMRGRDEPIAGLTAYDATQARLVDESGADFVLVGDSLGMVVLGHDTTIPVTLEDMIHHTRAVSRGVGHALLMADMPFMSYTGVDQAVHTAARLMQEGGARMVKLEGDAQQVDVVRALAGHGIPVCAHLGLRPQSVHKLGGYRVQGRGEAAAERMLSDALALQGAGADLLLLECVPAPLAGRIRAQSDIPVIGIGAGSDCDGQVLVYHDILGISPHSPRFSRNFLAGAGSIQAALAAYVAAVKGRQFPAAEHAFSA</sequence>
<feature type="active site" description="Proton acceptor" evidence="8 9">
    <location>
        <position position="188"/>
    </location>
</feature>
<dbReference type="GO" id="GO:0003864">
    <property type="term" value="F:3-methyl-2-oxobutanoate hydroxymethyltransferase activity"/>
    <property type="evidence" value="ECO:0007669"/>
    <property type="project" value="UniProtKB-UniRule"/>
</dbReference>
<dbReference type="HAMAP" id="MF_00156">
    <property type="entry name" value="PanB"/>
    <property type="match status" value="1"/>
</dbReference>
<evidence type="ECO:0000256" key="11">
    <source>
        <dbReference type="PIRSR" id="PIRSR000388-3"/>
    </source>
</evidence>
<evidence type="ECO:0000256" key="6">
    <source>
        <dbReference type="ARBA" id="ARBA00022723"/>
    </source>
</evidence>
<comment type="cofactor">
    <cofactor evidence="8 11">
        <name>Mg(2+)</name>
        <dbReference type="ChEBI" id="CHEBI:18420"/>
    </cofactor>
    <text evidence="8 11">Binds 1 Mg(2+) ion per subunit.</text>
</comment>
<feature type="binding site" evidence="8 11">
    <location>
        <position position="121"/>
    </location>
    <ligand>
        <name>Mg(2+)</name>
        <dbReference type="ChEBI" id="CHEBI:18420"/>
    </ligand>
</feature>
<evidence type="ECO:0000256" key="10">
    <source>
        <dbReference type="PIRSR" id="PIRSR000388-2"/>
    </source>
</evidence>
<evidence type="ECO:0000256" key="8">
    <source>
        <dbReference type="HAMAP-Rule" id="MF_00156"/>
    </source>
</evidence>
<evidence type="ECO:0000313" key="13">
    <source>
        <dbReference type="Proteomes" id="UP000199556"/>
    </source>
</evidence>
<name>A0A1I4QTW5_ECTMO</name>
<keyword evidence="6 8" id="KW-0479">Metal-binding</keyword>
<evidence type="ECO:0000313" key="12">
    <source>
        <dbReference type="EMBL" id="SFM43185.1"/>
    </source>
</evidence>
<keyword evidence="8 11" id="KW-0460">Magnesium</keyword>
<keyword evidence="4 8" id="KW-0566">Pantothenate biosynthesis</keyword>
<evidence type="ECO:0000256" key="1">
    <source>
        <dbReference type="ARBA" id="ARBA00005033"/>
    </source>
</evidence>
<comment type="similarity">
    <text evidence="2 8">Belongs to the PanB family.</text>
</comment>
<proteinExistence type="inferred from homology"/>
<keyword evidence="13" id="KW-1185">Reference proteome</keyword>
<accession>A0A1I4QTW5</accession>
<dbReference type="Pfam" id="PF02548">
    <property type="entry name" value="Pantoate_transf"/>
    <property type="match status" value="1"/>
</dbReference>
<comment type="subunit">
    <text evidence="3 8">Homodecamer; pentamer of dimers.</text>
</comment>
<keyword evidence="12" id="KW-0489">Methyltransferase</keyword>
<feature type="binding site" evidence="8 10">
    <location>
        <position position="119"/>
    </location>
    <ligand>
        <name>3-methyl-2-oxobutanoate</name>
        <dbReference type="ChEBI" id="CHEBI:11851"/>
    </ligand>
</feature>
<feature type="binding site" evidence="8 10">
    <location>
        <position position="90"/>
    </location>
    <ligand>
        <name>3-methyl-2-oxobutanoate</name>
        <dbReference type="ChEBI" id="CHEBI:11851"/>
    </ligand>
</feature>
<gene>
    <name evidence="8" type="primary">panB</name>
    <name evidence="12" type="ORF">SAMN05421721_105131</name>
</gene>
<dbReference type="PIRSF" id="PIRSF000388">
    <property type="entry name" value="Pantoate_hydroxy_MeTrfase"/>
    <property type="match status" value="1"/>
</dbReference>
<evidence type="ECO:0000256" key="4">
    <source>
        <dbReference type="ARBA" id="ARBA00022655"/>
    </source>
</evidence>
<dbReference type="Gene3D" id="3.20.20.60">
    <property type="entry name" value="Phosphoenolpyruvate-binding domains"/>
    <property type="match status" value="1"/>
</dbReference>
<dbReference type="InterPro" id="IPR040442">
    <property type="entry name" value="Pyrv_kinase-like_dom_sf"/>
</dbReference>
<dbReference type="AlphaFoldDB" id="A0A1I4QTW5"/>
<dbReference type="UniPathway" id="UPA00028">
    <property type="reaction ID" value="UER00003"/>
</dbReference>
<feature type="binding site" evidence="8 10">
    <location>
        <begin position="51"/>
        <end position="52"/>
    </location>
    <ligand>
        <name>3-methyl-2-oxobutanoate</name>
        <dbReference type="ChEBI" id="CHEBI:11851"/>
    </ligand>
</feature>
<dbReference type="NCBIfam" id="NF001452">
    <property type="entry name" value="PRK00311.1"/>
    <property type="match status" value="1"/>
</dbReference>
<protein>
    <recommendedName>
        <fullName evidence="8">3-methyl-2-oxobutanoate hydroxymethyltransferase</fullName>
        <ecNumber evidence="8">2.1.2.11</ecNumber>
    </recommendedName>
    <alternativeName>
        <fullName evidence="8">Ketopantoate hydroxymethyltransferase</fullName>
        <shortName evidence="8">KPHMT</shortName>
    </alternativeName>
</protein>
<dbReference type="CDD" id="cd06557">
    <property type="entry name" value="KPHMT-like"/>
    <property type="match status" value="1"/>
</dbReference>
<evidence type="ECO:0000256" key="3">
    <source>
        <dbReference type="ARBA" id="ARBA00011424"/>
    </source>
</evidence>
<evidence type="ECO:0000256" key="2">
    <source>
        <dbReference type="ARBA" id="ARBA00008676"/>
    </source>
</evidence>
<evidence type="ECO:0000256" key="5">
    <source>
        <dbReference type="ARBA" id="ARBA00022679"/>
    </source>
</evidence>
<keyword evidence="5 8" id="KW-0808">Transferase</keyword>
<dbReference type="PANTHER" id="PTHR20881:SF0">
    <property type="entry name" value="3-METHYL-2-OXOBUTANOATE HYDROXYMETHYLTRANSFERASE"/>
    <property type="match status" value="1"/>
</dbReference>
<dbReference type="NCBIfam" id="TIGR00222">
    <property type="entry name" value="panB"/>
    <property type="match status" value="1"/>
</dbReference>
<dbReference type="FunFam" id="3.20.20.60:FF:000003">
    <property type="entry name" value="3-methyl-2-oxobutanoate hydroxymethyltransferase"/>
    <property type="match status" value="1"/>
</dbReference>
<dbReference type="GO" id="GO:0015940">
    <property type="term" value="P:pantothenate biosynthetic process"/>
    <property type="evidence" value="ECO:0007669"/>
    <property type="project" value="UniProtKB-UniRule"/>
</dbReference>
<comment type="pathway">
    <text evidence="1 8">Cofactor biosynthesis; (R)-pantothenate biosynthesis; (R)-pantoate from 3-methyl-2-oxobutanoate: step 1/2.</text>
</comment>
<dbReference type="PANTHER" id="PTHR20881">
    <property type="entry name" value="3-METHYL-2-OXOBUTANOATE HYDROXYMETHYLTRANSFERASE"/>
    <property type="match status" value="1"/>
</dbReference>
<feature type="binding site" evidence="8 11">
    <location>
        <position position="90"/>
    </location>
    <ligand>
        <name>Mg(2+)</name>
        <dbReference type="ChEBI" id="CHEBI:18420"/>
    </ligand>
</feature>
<dbReference type="GO" id="GO:0032259">
    <property type="term" value="P:methylation"/>
    <property type="evidence" value="ECO:0007669"/>
    <property type="project" value="UniProtKB-KW"/>
</dbReference>
<comment type="catalytic activity">
    <reaction evidence="8">
        <text>(6R)-5,10-methylene-5,6,7,8-tetrahydrofolate + 3-methyl-2-oxobutanoate + H2O = 2-dehydropantoate + (6S)-5,6,7,8-tetrahydrofolate</text>
        <dbReference type="Rhea" id="RHEA:11824"/>
        <dbReference type="ChEBI" id="CHEBI:11561"/>
        <dbReference type="ChEBI" id="CHEBI:11851"/>
        <dbReference type="ChEBI" id="CHEBI:15377"/>
        <dbReference type="ChEBI" id="CHEBI:15636"/>
        <dbReference type="ChEBI" id="CHEBI:57453"/>
        <dbReference type="EC" id="2.1.2.11"/>
    </reaction>
</comment>
<dbReference type="EC" id="2.1.2.11" evidence="8"/>
<dbReference type="Proteomes" id="UP000199556">
    <property type="component" value="Unassembled WGS sequence"/>
</dbReference>